<comment type="caution">
    <text evidence="6">The sequence shown here is derived from an EMBL/GenBank/DDBJ whole genome shotgun (WGS) entry which is preliminary data.</text>
</comment>
<keyword evidence="3" id="KW-0378">Hydrolase</keyword>
<gene>
    <name evidence="6" type="ORF">EVA_03521</name>
</gene>
<comment type="similarity">
    <text evidence="1">Belongs to the cytidine and deoxycytidylate deaminase family.</text>
</comment>
<dbReference type="InterPro" id="IPR050202">
    <property type="entry name" value="Cyt/Deoxycyt_deaminase"/>
</dbReference>
<dbReference type="GO" id="GO:0008270">
    <property type="term" value="F:zinc ion binding"/>
    <property type="evidence" value="ECO:0007669"/>
    <property type="project" value="InterPro"/>
</dbReference>
<evidence type="ECO:0000256" key="4">
    <source>
        <dbReference type="ARBA" id="ARBA00022833"/>
    </source>
</evidence>
<dbReference type="PANTHER" id="PTHR11644:SF2">
    <property type="entry name" value="CYTIDINE DEAMINASE"/>
    <property type="match status" value="1"/>
</dbReference>
<keyword evidence="4" id="KW-0862">Zinc</keyword>
<evidence type="ECO:0000313" key="6">
    <source>
        <dbReference type="EMBL" id="EJX08382.1"/>
    </source>
</evidence>
<dbReference type="CDD" id="cd01283">
    <property type="entry name" value="cytidine_deaminase"/>
    <property type="match status" value="1"/>
</dbReference>
<dbReference type="NCBIfam" id="NF004064">
    <property type="entry name" value="PRK05578.1"/>
    <property type="match status" value="1"/>
</dbReference>
<evidence type="ECO:0000256" key="1">
    <source>
        <dbReference type="ARBA" id="ARBA00006576"/>
    </source>
</evidence>
<dbReference type="GO" id="GO:0042802">
    <property type="term" value="F:identical protein binding"/>
    <property type="evidence" value="ECO:0007669"/>
    <property type="project" value="UniProtKB-ARBA"/>
</dbReference>
<dbReference type="Pfam" id="PF00383">
    <property type="entry name" value="dCMP_cyt_deam_1"/>
    <property type="match status" value="1"/>
</dbReference>
<name>J9GKN7_9ZZZZ</name>
<sequence length="161" mass="17440">MRNTQLQIDYQICSFEELALADQKLVEAAKAACLTSYAPYSHFSVGAAAALDNGEIVCGSNQENAAYPSGTCAERCTVFYANARYPEAAVTTLAIAARTEDGSYTANPITPCGACRQVLLETEHRYGKAMRILLYGSHHTYVIASCSQLLPFQFSSDSCGW</sequence>
<dbReference type="AlphaFoldDB" id="J9GKN7"/>
<organism evidence="6">
    <name type="scientific">gut metagenome</name>
    <dbReference type="NCBI Taxonomy" id="749906"/>
    <lineage>
        <taxon>unclassified sequences</taxon>
        <taxon>metagenomes</taxon>
        <taxon>organismal metagenomes</taxon>
    </lineage>
</organism>
<dbReference type="InterPro" id="IPR002125">
    <property type="entry name" value="CMP_dCMP_dom"/>
</dbReference>
<dbReference type="GO" id="GO:0055086">
    <property type="term" value="P:nucleobase-containing small molecule metabolic process"/>
    <property type="evidence" value="ECO:0007669"/>
    <property type="project" value="UniProtKB-ARBA"/>
</dbReference>
<dbReference type="PROSITE" id="PS51747">
    <property type="entry name" value="CYT_DCMP_DEAMINASES_2"/>
    <property type="match status" value="1"/>
</dbReference>
<dbReference type="InterPro" id="IPR016193">
    <property type="entry name" value="Cytidine_deaminase-like"/>
</dbReference>
<evidence type="ECO:0000256" key="3">
    <source>
        <dbReference type="ARBA" id="ARBA00022801"/>
    </source>
</evidence>
<evidence type="ECO:0000256" key="2">
    <source>
        <dbReference type="ARBA" id="ARBA00022723"/>
    </source>
</evidence>
<keyword evidence="2" id="KW-0479">Metal-binding</keyword>
<accession>J9GKN7</accession>
<dbReference type="GO" id="GO:0005829">
    <property type="term" value="C:cytosol"/>
    <property type="evidence" value="ECO:0007669"/>
    <property type="project" value="TreeGrafter"/>
</dbReference>
<dbReference type="PROSITE" id="PS00903">
    <property type="entry name" value="CYT_DCMP_DEAMINASES_1"/>
    <property type="match status" value="1"/>
</dbReference>
<proteinExistence type="inferred from homology"/>
<evidence type="ECO:0000259" key="5">
    <source>
        <dbReference type="PROSITE" id="PS51747"/>
    </source>
</evidence>
<dbReference type="SUPFAM" id="SSF53927">
    <property type="entry name" value="Cytidine deaminase-like"/>
    <property type="match status" value="1"/>
</dbReference>
<dbReference type="Gene3D" id="3.40.140.10">
    <property type="entry name" value="Cytidine Deaminase, domain 2"/>
    <property type="match status" value="1"/>
</dbReference>
<dbReference type="GO" id="GO:0072527">
    <property type="term" value="P:pyrimidine-containing compound metabolic process"/>
    <property type="evidence" value="ECO:0007669"/>
    <property type="project" value="UniProtKB-ARBA"/>
</dbReference>
<reference evidence="6" key="1">
    <citation type="journal article" date="2012" name="PLoS ONE">
        <title>Gene sets for utilization of primary and secondary nutrition supplies in the distal gut of endangered iberian lynx.</title>
        <authorList>
            <person name="Alcaide M."/>
            <person name="Messina E."/>
            <person name="Richter M."/>
            <person name="Bargiela R."/>
            <person name="Peplies J."/>
            <person name="Huws S.A."/>
            <person name="Newbold C.J."/>
            <person name="Golyshin P.N."/>
            <person name="Simon M.A."/>
            <person name="Lopez G."/>
            <person name="Yakimov M.M."/>
            <person name="Ferrer M."/>
        </authorList>
    </citation>
    <scope>NUCLEOTIDE SEQUENCE</scope>
</reference>
<feature type="domain" description="CMP/dCMP-type deaminase" evidence="5">
    <location>
        <begin position="20"/>
        <end position="157"/>
    </location>
</feature>
<dbReference type="InterPro" id="IPR016192">
    <property type="entry name" value="APOBEC/CMP_deaminase_Zn-bd"/>
</dbReference>
<dbReference type="GO" id="GO:0004126">
    <property type="term" value="F:cytidine deaminase activity"/>
    <property type="evidence" value="ECO:0007669"/>
    <property type="project" value="UniProtKB-ARBA"/>
</dbReference>
<protein>
    <submittedName>
        <fullName evidence="6">Cytidine deaminase</fullName>
    </submittedName>
</protein>
<dbReference type="EMBL" id="AMCI01000640">
    <property type="protein sequence ID" value="EJX08382.1"/>
    <property type="molecule type" value="Genomic_DNA"/>
</dbReference>
<dbReference type="PANTHER" id="PTHR11644">
    <property type="entry name" value="CYTIDINE DEAMINASE"/>
    <property type="match status" value="1"/>
</dbReference>